<dbReference type="SUPFAM" id="SSF53098">
    <property type="entry name" value="Ribonuclease H-like"/>
    <property type="match status" value="1"/>
</dbReference>
<evidence type="ECO:0000259" key="1">
    <source>
        <dbReference type="PROSITE" id="PS50994"/>
    </source>
</evidence>
<feature type="domain" description="Integrase catalytic" evidence="1">
    <location>
        <begin position="21"/>
        <end position="109"/>
    </location>
</feature>
<dbReference type="InterPro" id="IPR001584">
    <property type="entry name" value="Integrase_cat-core"/>
</dbReference>
<protein>
    <submittedName>
        <fullName evidence="2">Transposon Ty3-I Gag-Pol polyprotein</fullName>
    </submittedName>
</protein>
<dbReference type="Proteomes" id="UP000830375">
    <property type="component" value="Unassembled WGS sequence"/>
</dbReference>
<gene>
    <name evidence="2" type="ORF">H4Q32_016706</name>
</gene>
<name>A0ABQ8M7K1_LABRO</name>
<dbReference type="InterPro" id="IPR012337">
    <property type="entry name" value="RNaseH-like_sf"/>
</dbReference>
<keyword evidence="3" id="KW-1185">Reference proteome</keyword>
<dbReference type="EMBL" id="JACTAM010000012">
    <property type="protein sequence ID" value="KAI2658605.1"/>
    <property type="molecule type" value="Genomic_DNA"/>
</dbReference>
<dbReference type="Gene3D" id="3.30.420.10">
    <property type="entry name" value="Ribonuclease H-like superfamily/Ribonuclease H"/>
    <property type="match status" value="1"/>
</dbReference>
<evidence type="ECO:0000313" key="2">
    <source>
        <dbReference type="EMBL" id="KAI2658605.1"/>
    </source>
</evidence>
<organism evidence="2 3">
    <name type="scientific">Labeo rohita</name>
    <name type="common">Indian major carp</name>
    <name type="synonym">Cyprinus rohita</name>
    <dbReference type="NCBI Taxonomy" id="84645"/>
    <lineage>
        <taxon>Eukaryota</taxon>
        <taxon>Metazoa</taxon>
        <taxon>Chordata</taxon>
        <taxon>Craniata</taxon>
        <taxon>Vertebrata</taxon>
        <taxon>Euteleostomi</taxon>
        <taxon>Actinopterygii</taxon>
        <taxon>Neopterygii</taxon>
        <taxon>Teleostei</taxon>
        <taxon>Ostariophysi</taxon>
        <taxon>Cypriniformes</taxon>
        <taxon>Cyprinidae</taxon>
        <taxon>Labeoninae</taxon>
        <taxon>Labeonini</taxon>
        <taxon>Labeo</taxon>
    </lineage>
</organism>
<dbReference type="PROSITE" id="PS50994">
    <property type="entry name" value="INTEGRASE"/>
    <property type="match status" value="1"/>
</dbReference>
<comment type="caution">
    <text evidence="2">The sequence shown here is derived from an EMBL/GenBank/DDBJ whole genome shotgun (WGS) entry which is preliminary data.</text>
</comment>
<proteinExistence type="predicted"/>
<dbReference type="InterPro" id="IPR050951">
    <property type="entry name" value="Retrovirus_Pol_polyprotein"/>
</dbReference>
<reference evidence="2 3" key="1">
    <citation type="submission" date="2022-01" db="EMBL/GenBank/DDBJ databases">
        <title>A high-quality chromosome-level genome assembly of rohu carp, Labeo rohita.</title>
        <authorList>
            <person name="Arick M.A. II"/>
            <person name="Hsu C.-Y."/>
            <person name="Magbanua Z."/>
            <person name="Pechanova O."/>
            <person name="Grover C."/>
            <person name="Miller E."/>
            <person name="Thrash A."/>
            <person name="Ezzel L."/>
            <person name="Alam S."/>
            <person name="Benzie J."/>
            <person name="Hamilton M."/>
            <person name="Karsi A."/>
            <person name="Lawrence M.L."/>
            <person name="Peterson D.G."/>
        </authorList>
    </citation>
    <scope>NUCLEOTIDE SEQUENCE [LARGE SCALE GENOMIC DNA]</scope>
    <source>
        <strain evidence="3">BAU-BD-2019</strain>
        <tissue evidence="2">Blood</tissue>
    </source>
</reference>
<dbReference type="PANTHER" id="PTHR37984">
    <property type="entry name" value="PROTEIN CBG26694"/>
    <property type="match status" value="1"/>
</dbReference>
<sequence>METAEHLFQHVFCNFGLPEEDQGPQFISHVWKAFFKLLDISVNLSSGYHPQTNGQTERKIQELGLYLWSYCQEDQHSWSRFLLWAKYAENSLCQDTTGLTPFQCALGYQPPLFPWMEEPSNVPAVDHWFRASERVWDSAHHHLQRAVRRHKRFANK</sequence>
<dbReference type="PANTHER" id="PTHR37984:SF5">
    <property type="entry name" value="PROTEIN NYNRIN-LIKE"/>
    <property type="match status" value="1"/>
</dbReference>
<dbReference type="InterPro" id="IPR036397">
    <property type="entry name" value="RNaseH_sf"/>
</dbReference>
<accession>A0ABQ8M7K1</accession>
<evidence type="ECO:0000313" key="3">
    <source>
        <dbReference type="Proteomes" id="UP000830375"/>
    </source>
</evidence>